<feature type="transmembrane region" description="Helical" evidence="1">
    <location>
        <begin position="21"/>
        <end position="44"/>
    </location>
</feature>
<comment type="caution">
    <text evidence="2">The sequence shown here is derived from an EMBL/GenBank/DDBJ whole genome shotgun (WGS) entry which is preliminary data.</text>
</comment>
<accession>A0ABW4CU02</accession>
<sequence>MFAEKGMRVINDIYYMMKINLCWFLFTLEGGIVLGIVPATLTAFDCIRDKMKNNYDGKVYREFKQFYWANFKSSWKITLSFAAAGFILLVETAMLNGVGQTNVVIEIMLKLTRMLIVLTMVFFFPVYSHFDVHGFRAWLQPFLFLFICPLQVVLIVLMIAVTALLYMINPLLVFFLGIGLPAYVIMGMMLRKFNKLAEKVPAIHEV</sequence>
<feature type="transmembrane region" description="Helical" evidence="1">
    <location>
        <begin position="142"/>
        <end position="166"/>
    </location>
</feature>
<dbReference type="EMBL" id="JBHTOG010000052">
    <property type="protein sequence ID" value="MFD1433021.1"/>
    <property type="molecule type" value="Genomic_DNA"/>
</dbReference>
<keyword evidence="1" id="KW-0812">Transmembrane</keyword>
<keyword evidence="1" id="KW-0472">Membrane</keyword>
<name>A0ABW4CU02_9LACO</name>
<evidence type="ECO:0000313" key="3">
    <source>
        <dbReference type="Proteomes" id="UP001597192"/>
    </source>
</evidence>
<dbReference type="InterPro" id="IPR006938">
    <property type="entry name" value="DUF624"/>
</dbReference>
<feature type="transmembrane region" description="Helical" evidence="1">
    <location>
        <begin position="111"/>
        <end position="130"/>
    </location>
</feature>
<feature type="transmembrane region" description="Helical" evidence="1">
    <location>
        <begin position="171"/>
        <end position="190"/>
    </location>
</feature>
<organism evidence="2 3">
    <name type="scientific">Lacticaseibacillus yichunensis</name>
    <dbReference type="NCBI Taxonomy" id="2486015"/>
    <lineage>
        <taxon>Bacteria</taxon>
        <taxon>Bacillati</taxon>
        <taxon>Bacillota</taxon>
        <taxon>Bacilli</taxon>
        <taxon>Lactobacillales</taxon>
        <taxon>Lactobacillaceae</taxon>
        <taxon>Lacticaseibacillus</taxon>
    </lineage>
</organism>
<proteinExistence type="predicted"/>
<dbReference type="Pfam" id="PF04854">
    <property type="entry name" value="DUF624"/>
    <property type="match status" value="1"/>
</dbReference>
<evidence type="ECO:0000313" key="2">
    <source>
        <dbReference type="EMBL" id="MFD1433021.1"/>
    </source>
</evidence>
<protein>
    <submittedName>
        <fullName evidence="2">YesL family protein</fullName>
    </submittedName>
</protein>
<dbReference type="Proteomes" id="UP001597192">
    <property type="component" value="Unassembled WGS sequence"/>
</dbReference>
<feature type="transmembrane region" description="Helical" evidence="1">
    <location>
        <begin position="77"/>
        <end position="99"/>
    </location>
</feature>
<keyword evidence="1" id="KW-1133">Transmembrane helix</keyword>
<gene>
    <name evidence="2" type="ORF">ACFQ47_10115</name>
</gene>
<reference evidence="3" key="1">
    <citation type="journal article" date="2019" name="Int. J. Syst. Evol. Microbiol.">
        <title>The Global Catalogue of Microorganisms (GCM) 10K type strain sequencing project: providing services to taxonomists for standard genome sequencing and annotation.</title>
        <authorList>
            <consortium name="The Broad Institute Genomics Platform"/>
            <consortium name="The Broad Institute Genome Sequencing Center for Infectious Disease"/>
            <person name="Wu L."/>
            <person name="Ma J."/>
        </authorList>
    </citation>
    <scope>NUCLEOTIDE SEQUENCE [LARGE SCALE GENOMIC DNA]</scope>
    <source>
        <strain evidence="3">CCM 8947</strain>
    </source>
</reference>
<dbReference type="RefSeq" id="WP_125697805.1">
    <property type="nucleotide sequence ID" value="NZ_JBHTOG010000052.1"/>
</dbReference>
<evidence type="ECO:0000256" key="1">
    <source>
        <dbReference type="SAM" id="Phobius"/>
    </source>
</evidence>
<keyword evidence="3" id="KW-1185">Reference proteome</keyword>